<keyword evidence="13 14" id="KW-0998">Cell outer membrane</keyword>
<keyword evidence="10 15" id="KW-0798">TonB box</keyword>
<dbReference type="InterPro" id="IPR012910">
    <property type="entry name" value="Plug_dom"/>
</dbReference>
<evidence type="ECO:0000259" key="16">
    <source>
        <dbReference type="Pfam" id="PF00593"/>
    </source>
</evidence>
<comment type="similarity">
    <text evidence="2 14 15">Belongs to the TonB-dependent receptor family.</text>
</comment>
<dbReference type="InterPro" id="IPR037066">
    <property type="entry name" value="Plug_dom_sf"/>
</dbReference>
<dbReference type="Pfam" id="PF00593">
    <property type="entry name" value="TonB_dep_Rec_b-barrel"/>
    <property type="match status" value="1"/>
</dbReference>
<evidence type="ECO:0000256" key="5">
    <source>
        <dbReference type="ARBA" id="ARBA00022496"/>
    </source>
</evidence>
<evidence type="ECO:0000256" key="3">
    <source>
        <dbReference type="ARBA" id="ARBA00022448"/>
    </source>
</evidence>
<dbReference type="SUPFAM" id="SSF49464">
    <property type="entry name" value="Carboxypeptidase regulatory domain-like"/>
    <property type="match status" value="1"/>
</dbReference>
<dbReference type="InterPro" id="IPR000531">
    <property type="entry name" value="Beta-barrel_TonB"/>
</dbReference>
<dbReference type="RefSeq" id="WP_184134058.1">
    <property type="nucleotide sequence ID" value="NZ_JACHKT010000014.1"/>
</dbReference>
<reference evidence="18 19" key="1">
    <citation type="submission" date="2020-08" db="EMBL/GenBank/DDBJ databases">
        <title>Functional genomics of gut bacteria from endangered species of beetles.</title>
        <authorList>
            <person name="Carlos-Shanley C."/>
        </authorList>
    </citation>
    <scope>NUCLEOTIDE SEQUENCE [LARGE SCALE GENOMIC DNA]</scope>
    <source>
        <strain evidence="18 19">S00070</strain>
    </source>
</reference>
<dbReference type="AlphaFoldDB" id="A0A841EH69"/>
<evidence type="ECO:0000256" key="15">
    <source>
        <dbReference type="RuleBase" id="RU003357"/>
    </source>
</evidence>
<evidence type="ECO:0000256" key="14">
    <source>
        <dbReference type="PROSITE-ProRule" id="PRU01360"/>
    </source>
</evidence>
<dbReference type="Pfam" id="PF13715">
    <property type="entry name" value="CarbopepD_reg_2"/>
    <property type="match status" value="1"/>
</dbReference>
<feature type="domain" description="TonB-dependent receptor-like beta-barrel" evidence="16">
    <location>
        <begin position="317"/>
        <end position="777"/>
    </location>
</feature>
<evidence type="ECO:0000256" key="1">
    <source>
        <dbReference type="ARBA" id="ARBA00004571"/>
    </source>
</evidence>
<dbReference type="SUPFAM" id="SSF56935">
    <property type="entry name" value="Porins"/>
    <property type="match status" value="1"/>
</dbReference>
<keyword evidence="19" id="KW-1185">Reference proteome</keyword>
<name>A0A841EH69_9BACT</name>
<keyword evidence="11 14" id="KW-0472">Membrane</keyword>
<keyword evidence="5" id="KW-0410">Iron transport</keyword>
<evidence type="ECO:0000256" key="10">
    <source>
        <dbReference type="ARBA" id="ARBA00023077"/>
    </source>
</evidence>
<accession>A0A841EH69</accession>
<keyword evidence="8" id="KW-0408">Iron</keyword>
<dbReference type="NCBIfam" id="TIGR01783">
    <property type="entry name" value="TonB-siderophor"/>
    <property type="match status" value="1"/>
</dbReference>
<dbReference type="Pfam" id="PF07715">
    <property type="entry name" value="Plug"/>
    <property type="match status" value="1"/>
</dbReference>
<proteinExistence type="inferred from homology"/>
<dbReference type="GO" id="GO:0015891">
    <property type="term" value="P:siderophore transport"/>
    <property type="evidence" value="ECO:0007669"/>
    <property type="project" value="InterPro"/>
</dbReference>
<evidence type="ECO:0000256" key="9">
    <source>
        <dbReference type="ARBA" id="ARBA00023065"/>
    </source>
</evidence>
<keyword evidence="12 18" id="KW-0675">Receptor</keyword>
<dbReference type="Gene3D" id="2.170.130.10">
    <property type="entry name" value="TonB-dependent receptor, plug domain"/>
    <property type="match status" value="1"/>
</dbReference>
<evidence type="ECO:0000256" key="13">
    <source>
        <dbReference type="ARBA" id="ARBA00023237"/>
    </source>
</evidence>
<dbReference type="GO" id="GO:0038023">
    <property type="term" value="F:signaling receptor activity"/>
    <property type="evidence" value="ECO:0007669"/>
    <property type="project" value="InterPro"/>
</dbReference>
<keyword evidence="3 14" id="KW-0813">Transport</keyword>
<evidence type="ECO:0000256" key="8">
    <source>
        <dbReference type="ARBA" id="ARBA00023004"/>
    </source>
</evidence>
<gene>
    <name evidence="18" type="ORF">HNP25_002195</name>
</gene>
<evidence type="ECO:0000256" key="12">
    <source>
        <dbReference type="ARBA" id="ARBA00023170"/>
    </source>
</evidence>
<evidence type="ECO:0000313" key="19">
    <source>
        <dbReference type="Proteomes" id="UP000524404"/>
    </source>
</evidence>
<dbReference type="InterPro" id="IPR039426">
    <property type="entry name" value="TonB-dep_rcpt-like"/>
</dbReference>
<evidence type="ECO:0000313" key="18">
    <source>
        <dbReference type="EMBL" id="MBB6003537.1"/>
    </source>
</evidence>
<keyword evidence="6 14" id="KW-0812">Transmembrane</keyword>
<evidence type="ECO:0000256" key="6">
    <source>
        <dbReference type="ARBA" id="ARBA00022692"/>
    </source>
</evidence>
<evidence type="ECO:0000256" key="4">
    <source>
        <dbReference type="ARBA" id="ARBA00022452"/>
    </source>
</evidence>
<sequence length="805" mass="88950">MKNSYFFRKSISIVIILLMTVNAIFAQNAIIKGKITTADGKPAEFVNVQLNGTNKGTISDVNGAYRLERVKSGSFTIKVSLIGLETKEQRIEVKAGKTFVVDFTLAETANQLQEVVVSANNKFAQKETDFVARMPLKNLENPQAYNVVSKELLKEQLVTSFDDAIKNAPGVNRLWTATGRGGDGAGYFSMRGFSVQPTMINGVAGQTNGGIDPANIERIESIKGPSGTLFGSSLISFGGLLNIVTKKPYESFGGEISYSLGGYDLSRLAVDVNTPLDKEQHALLRINGSTNYQGSFQDAGFRKSTFVAPSLTYKVNDKLSVNITTEFMTQTGTNPLMIFLNRARPLIAKTPEELQFNYFRSYTSNDITITNNTLNVFGQANYKISDKWTSQTNISKSVRNSDGYYSYIMYQQASDTLINRLISDQTATGTTTNLQQNFIGDFNIGKIRNRLLAGVDYLQLITHNNSSAYILFDQINTSKENDPRYAMLTKQALDAKLAANTAPTKSQTESKTYSAYVSDVFNLTEKLMVMASLRFDHFENIGTTNFATGVTSGNYTQNALSPKLGLVYQVLKDKVAIFGNYMNGFRNVAPVTQPFADIDGTFKPQQANQYEGGVKLDLLHNRLSLTASYYDIMINNITRSDILIRDGRQYNVTVQDGSQQSKGIEFDLVANPINGLNIMFGYAHNDSKQTKVAESLLNRRPNSAGPADLVNFWASYTFLKGQVKGLGLGFGGNYASKNEITNNAITGVFTLPSYTVLNATVFYGIQKFRVGLKVDNLTNKEYFSGWSTVEPQMPRRLMGSVTFKF</sequence>
<dbReference type="GO" id="GO:0009279">
    <property type="term" value="C:cell outer membrane"/>
    <property type="evidence" value="ECO:0007669"/>
    <property type="project" value="UniProtKB-SubCell"/>
</dbReference>
<dbReference type="EMBL" id="JACHKT010000014">
    <property type="protein sequence ID" value="MBB6003537.1"/>
    <property type="molecule type" value="Genomic_DNA"/>
</dbReference>
<keyword evidence="9" id="KW-0406">Ion transport</keyword>
<keyword evidence="7" id="KW-0732">Signal</keyword>
<dbReference type="InterPro" id="IPR010105">
    <property type="entry name" value="TonB_sidphr_rcpt"/>
</dbReference>
<dbReference type="InterPro" id="IPR036942">
    <property type="entry name" value="Beta-barrel_TonB_sf"/>
</dbReference>
<evidence type="ECO:0000256" key="7">
    <source>
        <dbReference type="ARBA" id="ARBA00022729"/>
    </source>
</evidence>
<comment type="subcellular location">
    <subcellularLocation>
        <location evidence="1 14">Cell outer membrane</location>
        <topology evidence="1 14">Multi-pass membrane protein</topology>
    </subcellularLocation>
</comment>
<comment type="caution">
    <text evidence="18">The sequence shown here is derived from an EMBL/GenBank/DDBJ whole genome shotgun (WGS) entry which is preliminary data.</text>
</comment>
<dbReference type="GO" id="GO:0015344">
    <property type="term" value="F:siderophore uptake transmembrane transporter activity"/>
    <property type="evidence" value="ECO:0007669"/>
    <property type="project" value="TreeGrafter"/>
</dbReference>
<dbReference type="PROSITE" id="PS52016">
    <property type="entry name" value="TONB_DEPENDENT_REC_3"/>
    <property type="match status" value="1"/>
</dbReference>
<dbReference type="PANTHER" id="PTHR32552:SF68">
    <property type="entry name" value="FERRICHROME OUTER MEMBRANE TRANSPORTER_PHAGE RECEPTOR"/>
    <property type="match status" value="1"/>
</dbReference>
<evidence type="ECO:0000259" key="17">
    <source>
        <dbReference type="Pfam" id="PF07715"/>
    </source>
</evidence>
<evidence type="ECO:0000256" key="2">
    <source>
        <dbReference type="ARBA" id="ARBA00009810"/>
    </source>
</evidence>
<feature type="domain" description="TonB-dependent receptor plug" evidence="17">
    <location>
        <begin position="139"/>
        <end position="233"/>
    </location>
</feature>
<dbReference type="Proteomes" id="UP000524404">
    <property type="component" value="Unassembled WGS sequence"/>
</dbReference>
<dbReference type="PANTHER" id="PTHR32552">
    <property type="entry name" value="FERRICHROME IRON RECEPTOR-RELATED"/>
    <property type="match status" value="1"/>
</dbReference>
<dbReference type="Gene3D" id="2.40.170.20">
    <property type="entry name" value="TonB-dependent receptor, beta-barrel domain"/>
    <property type="match status" value="1"/>
</dbReference>
<dbReference type="InterPro" id="IPR008969">
    <property type="entry name" value="CarboxyPept-like_regulatory"/>
</dbReference>
<dbReference type="CDD" id="cd01347">
    <property type="entry name" value="ligand_gated_channel"/>
    <property type="match status" value="1"/>
</dbReference>
<organism evidence="18 19">
    <name type="scientific">Arcicella rosea</name>
    <dbReference type="NCBI Taxonomy" id="502909"/>
    <lineage>
        <taxon>Bacteria</taxon>
        <taxon>Pseudomonadati</taxon>
        <taxon>Bacteroidota</taxon>
        <taxon>Cytophagia</taxon>
        <taxon>Cytophagales</taxon>
        <taxon>Flectobacillaceae</taxon>
        <taxon>Arcicella</taxon>
    </lineage>
</organism>
<evidence type="ECO:0000256" key="11">
    <source>
        <dbReference type="ARBA" id="ARBA00023136"/>
    </source>
</evidence>
<protein>
    <submittedName>
        <fullName evidence="18">Iron complex outermembrane receptor protein</fullName>
    </submittedName>
</protein>
<keyword evidence="4 14" id="KW-1134">Transmembrane beta strand</keyword>
<dbReference type="Gene3D" id="2.60.40.1120">
    <property type="entry name" value="Carboxypeptidase-like, regulatory domain"/>
    <property type="match status" value="1"/>
</dbReference>